<dbReference type="PANTHER" id="PTHR42201">
    <property type="entry name" value="TAXIS PROTEIN"/>
    <property type="match status" value="1"/>
</dbReference>
<dbReference type="EMBL" id="QKNY01000007">
    <property type="protein sequence ID" value="RJX43584.1"/>
    <property type="molecule type" value="Genomic_DNA"/>
</dbReference>
<evidence type="ECO:0000313" key="2">
    <source>
        <dbReference type="EMBL" id="RJX43584.1"/>
    </source>
</evidence>
<dbReference type="AlphaFoldDB" id="A0A3A6Q951"/>
<evidence type="ECO:0000313" key="3">
    <source>
        <dbReference type="Proteomes" id="UP000276588"/>
    </source>
</evidence>
<accession>A0A3A6Q951</accession>
<keyword evidence="3" id="KW-1185">Reference proteome</keyword>
<feature type="region of interest" description="Disordered" evidence="1">
    <location>
        <begin position="1"/>
        <end position="23"/>
    </location>
</feature>
<evidence type="ECO:0000256" key="1">
    <source>
        <dbReference type="SAM" id="MobiDB-lite"/>
    </source>
</evidence>
<reference evidence="2 3" key="1">
    <citation type="submission" date="2018-06" db="EMBL/GenBank/DDBJ databases">
        <title>Halonotius sp. F13-13 a new haloarchaeeon isolated from a solar saltern from Isla Cristina, Huelva, Spain.</title>
        <authorList>
            <person name="Duran-Viseras A."/>
            <person name="Sanchez-Porro C."/>
            <person name="Ventosa A."/>
        </authorList>
    </citation>
    <scope>NUCLEOTIDE SEQUENCE [LARGE SCALE GENOMIC DNA]</scope>
    <source>
        <strain evidence="2 3">F13-13</strain>
    </source>
</reference>
<name>A0A3A6Q951_9EURY</name>
<protein>
    <submittedName>
        <fullName evidence="2">Uncharacterized protein</fullName>
    </submittedName>
</protein>
<dbReference type="Proteomes" id="UP000276588">
    <property type="component" value="Unassembled WGS sequence"/>
</dbReference>
<organism evidence="2 3">
    <name type="scientific">Halonotius aquaticus</name>
    <dbReference type="NCBI Taxonomy" id="2216978"/>
    <lineage>
        <taxon>Archaea</taxon>
        <taxon>Methanobacteriati</taxon>
        <taxon>Methanobacteriota</taxon>
        <taxon>Stenosarchaea group</taxon>
        <taxon>Halobacteria</taxon>
        <taxon>Halobacteriales</taxon>
        <taxon>Haloferacaceae</taxon>
        <taxon>Halonotius</taxon>
    </lineage>
</organism>
<dbReference type="PANTHER" id="PTHR42201:SF1">
    <property type="entry name" value="TAXIS PROTEIN"/>
    <property type="match status" value="1"/>
</dbReference>
<gene>
    <name evidence="2" type="ORF">DM826_04840</name>
</gene>
<dbReference type="Pfam" id="PF04283">
    <property type="entry name" value="CheF-arch"/>
    <property type="match status" value="1"/>
</dbReference>
<proteinExistence type="predicted"/>
<sequence>MPSDSDPDAVRDRLVEQPTDGTEAALTDAPVGVRHPARRGGRVTDVPVVAARLTLADETIRLHDAPDDRVTITLRFADIVYVREGRQEINGTPVESLVIRHIDPPASAVTTTLSLWDDAAHARLTEIVTTYYRQQRAAIEQLRLSTTQLEILVAAYSAGREFDPASVLPKSADDIAALFEPLRDADLLREGDTGVFLTGRGHMVVNETLDDKTM</sequence>
<dbReference type="RefSeq" id="WP_120102073.1">
    <property type="nucleotide sequence ID" value="NZ_QKNY01000007.1"/>
</dbReference>
<dbReference type="InterPro" id="IPR007381">
    <property type="entry name" value="CheF1/F2"/>
</dbReference>
<dbReference type="GO" id="GO:0006935">
    <property type="term" value="P:chemotaxis"/>
    <property type="evidence" value="ECO:0007669"/>
    <property type="project" value="InterPro"/>
</dbReference>
<dbReference type="OrthoDB" id="341353at2157"/>
<comment type="caution">
    <text evidence="2">The sequence shown here is derived from an EMBL/GenBank/DDBJ whole genome shotgun (WGS) entry which is preliminary data.</text>
</comment>